<dbReference type="Proteomes" id="UP000066203">
    <property type="component" value="Chromosome"/>
</dbReference>
<accession>A0A0K2S1A7</accession>
<evidence type="ECO:0000313" key="3">
    <source>
        <dbReference type="Proteomes" id="UP000066203"/>
    </source>
</evidence>
<dbReference type="PATRIC" id="fig|43675.28.peg.1660"/>
<dbReference type="AlphaFoldDB" id="A0A0K2S1A7"/>
<proteinExistence type="predicted"/>
<feature type="region of interest" description="Disordered" evidence="1">
    <location>
        <begin position="52"/>
        <end position="76"/>
    </location>
</feature>
<protein>
    <submittedName>
        <fullName evidence="2">Uncharacterized protein</fullName>
    </submittedName>
</protein>
<dbReference type="EMBL" id="AP014938">
    <property type="protein sequence ID" value="BAS20869.1"/>
    <property type="molecule type" value="Genomic_DNA"/>
</dbReference>
<reference evidence="3" key="1">
    <citation type="submission" date="2015-08" db="EMBL/GenBank/DDBJ databases">
        <title>Complete genome sequence of Rothia mucilaginosa strain NUM-Rm6536.</title>
        <authorList>
            <person name="Nambu T."/>
        </authorList>
    </citation>
    <scope>NUCLEOTIDE SEQUENCE [LARGE SCALE GENOMIC DNA]</scope>
    <source>
        <strain evidence="3">NUM-Rm6536</strain>
    </source>
</reference>
<evidence type="ECO:0000313" key="2">
    <source>
        <dbReference type="EMBL" id="BAS20869.1"/>
    </source>
</evidence>
<evidence type="ECO:0000256" key="1">
    <source>
        <dbReference type="SAM" id="MobiDB-lite"/>
    </source>
</evidence>
<organism evidence="2">
    <name type="scientific">Rothia mucilaginosa</name>
    <dbReference type="NCBI Taxonomy" id="43675"/>
    <lineage>
        <taxon>Bacteria</taxon>
        <taxon>Bacillati</taxon>
        <taxon>Actinomycetota</taxon>
        <taxon>Actinomycetes</taxon>
        <taxon>Micrococcales</taxon>
        <taxon>Micrococcaceae</taxon>
        <taxon>Rothia</taxon>
    </lineage>
</organism>
<sequence>MILDLYLTVRGYGQKFHQYDRNMRRSPGGTPEERNPHHKCLRIMLPQGLVDGGAGNLPAGTAKPARYLPQEVPHGL</sequence>
<gene>
    <name evidence="2" type="ORF">RM6536_1622</name>
</gene>
<name>A0A0K2S1A7_9MICC</name>